<evidence type="ECO:0008006" key="3">
    <source>
        <dbReference type="Google" id="ProtNLM"/>
    </source>
</evidence>
<protein>
    <recommendedName>
        <fullName evidence="3">Rod shape-determining protein MreD</fullName>
    </recommendedName>
</protein>
<evidence type="ECO:0000313" key="2">
    <source>
        <dbReference type="EMBL" id="SBW01172.1"/>
    </source>
</evidence>
<accession>A0A212JP33</accession>
<proteinExistence type="predicted"/>
<feature type="transmembrane region" description="Helical" evidence="1">
    <location>
        <begin position="91"/>
        <end position="113"/>
    </location>
</feature>
<name>A0A212JP33_9BACT</name>
<dbReference type="EMBL" id="FLUP01000001">
    <property type="protein sequence ID" value="SBW01172.1"/>
    <property type="molecule type" value="Genomic_DNA"/>
</dbReference>
<dbReference type="AlphaFoldDB" id="A0A212JP33"/>
<evidence type="ECO:0000256" key="1">
    <source>
        <dbReference type="SAM" id="Phobius"/>
    </source>
</evidence>
<keyword evidence="1" id="KW-1133">Transmembrane helix</keyword>
<feature type="transmembrane region" description="Helical" evidence="1">
    <location>
        <begin position="46"/>
        <end position="79"/>
    </location>
</feature>
<feature type="transmembrane region" description="Helical" evidence="1">
    <location>
        <begin position="125"/>
        <end position="144"/>
    </location>
</feature>
<reference evidence="2" key="1">
    <citation type="submission" date="2016-04" db="EMBL/GenBank/DDBJ databases">
        <authorList>
            <person name="Evans L.H."/>
            <person name="Alamgir A."/>
            <person name="Owens N."/>
            <person name="Weber N.D."/>
            <person name="Virtaneva K."/>
            <person name="Barbian K."/>
            <person name="Babar A."/>
            <person name="Rosenke K."/>
        </authorList>
    </citation>
    <scope>NUCLEOTIDE SEQUENCE</scope>
    <source>
        <strain evidence="2">92-2</strain>
    </source>
</reference>
<dbReference type="PROSITE" id="PS51257">
    <property type="entry name" value="PROKAR_LIPOPROTEIN"/>
    <property type="match status" value="1"/>
</dbReference>
<sequence length="156" mass="17856">MRTLRSIAWWAFFMACAIVLQAAVPGLDVLTVGLIILLQERDYKNMLWLLPVFILLQEGMGTRPFGAVIVWYAAVILLFKMGRWLFEVENFIFVFLLSACLGAAYYAIAWLMAPLQNLPFDVQGTLDTSLIQAIFVPFAWRLLVATRHWNPDDQEN</sequence>
<keyword evidence="1" id="KW-0812">Transmembrane</keyword>
<dbReference type="RefSeq" id="WP_192113540.1">
    <property type="nucleotide sequence ID" value="NZ_CABUEN010000008.1"/>
</dbReference>
<gene>
    <name evidence="2" type="ORF">KM92DES2_11454</name>
</gene>
<keyword evidence="1" id="KW-0472">Membrane</keyword>
<organism evidence="2">
    <name type="scientific">uncultured Desulfovibrio sp</name>
    <dbReference type="NCBI Taxonomy" id="167968"/>
    <lineage>
        <taxon>Bacteria</taxon>
        <taxon>Pseudomonadati</taxon>
        <taxon>Thermodesulfobacteriota</taxon>
        <taxon>Desulfovibrionia</taxon>
        <taxon>Desulfovibrionales</taxon>
        <taxon>Desulfovibrionaceae</taxon>
        <taxon>Desulfovibrio</taxon>
        <taxon>environmental samples</taxon>
    </lineage>
</organism>